<comment type="caution">
    <text evidence="11">The sequence shown here is derived from an EMBL/GenBank/DDBJ whole genome shotgun (WGS) entry which is preliminary data.</text>
</comment>
<dbReference type="InterPro" id="IPR000064">
    <property type="entry name" value="NLP_P60_dom"/>
</dbReference>
<accession>A0ABT9Y0U3</accession>
<evidence type="ECO:0000313" key="12">
    <source>
        <dbReference type="Proteomes" id="UP001224122"/>
    </source>
</evidence>
<organism evidence="11 12">
    <name type="scientific">Neobacillus ginsengisoli</name>
    <dbReference type="NCBI Taxonomy" id="904295"/>
    <lineage>
        <taxon>Bacteria</taxon>
        <taxon>Bacillati</taxon>
        <taxon>Bacillota</taxon>
        <taxon>Bacilli</taxon>
        <taxon>Bacillales</taxon>
        <taxon>Bacillaceae</taxon>
        <taxon>Neobacillus</taxon>
    </lineage>
</organism>
<keyword evidence="4" id="KW-0677">Repeat</keyword>
<dbReference type="Gene3D" id="3.10.350.10">
    <property type="entry name" value="LysM domain"/>
    <property type="match status" value="3"/>
</dbReference>
<dbReference type="InterPro" id="IPR051202">
    <property type="entry name" value="Peptidase_C40"/>
</dbReference>
<dbReference type="CDD" id="cd00118">
    <property type="entry name" value="LysM"/>
    <property type="match status" value="3"/>
</dbReference>
<sequence length="458" mass="48321">MKKNLVTAAATAGLILTAFGATASAQEPTYTVRPGDSLWKISNLNNVSINLLKSWNHLSSDKIYVNQKLSLTYTVKSGDSLWTIARTYGMTVSELKSLNGLTSDLIHINQQLKIAESNSSTPAKTTYVVRSGDSLSVIGARFNLSVPQLKEMNNLSTDTIKIGQTLNVRSAQSNTATTKVSAASTQTAKQTIARSYSKAVEKQVVKPAPTDVQKAAVTPDTTAAQKPVASIHSVATQKPVAPTHSVAIQKPVAPTDTTAAQKAVASTHSVATQKPVAPTQSVATQKPVAPTQSVATQKPVAPTQSIATQKPVAPTQSVATQKPVAPTHSTATEKPAVTSASKVQAVIEEAKKYMGAPYSWGGNTPAGFDCSGFTKYVFNKVGVSLSRTTASQWDAATPVNTPSIGDLVFFQTYKLGPSHVGIYLGNNKFISAASSGVTISDMTSTYWKTRYLGARSAF</sequence>
<feature type="domain" description="NlpC/P60" evidence="10">
    <location>
        <begin position="340"/>
        <end position="458"/>
    </location>
</feature>
<comment type="similarity">
    <text evidence="1">Belongs to the peptidase C40 family.</text>
</comment>
<dbReference type="InterPro" id="IPR018392">
    <property type="entry name" value="LysM"/>
</dbReference>
<feature type="chain" id="PRO_5046116864" evidence="8">
    <location>
        <begin position="24"/>
        <end position="458"/>
    </location>
</feature>
<dbReference type="SUPFAM" id="SSF54106">
    <property type="entry name" value="LysM domain"/>
    <property type="match status" value="3"/>
</dbReference>
<name>A0ABT9Y0U3_9BACI</name>
<feature type="domain" description="LysM" evidence="9">
    <location>
        <begin position="71"/>
        <end position="114"/>
    </location>
</feature>
<evidence type="ECO:0000256" key="3">
    <source>
        <dbReference type="ARBA" id="ARBA00022729"/>
    </source>
</evidence>
<evidence type="ECO:0000256" key="1">
    <source>
        <dbReference type="ARBA" id="ARBA00007074"/>
    </source>
</evidence>
<evidence type="ECO:0000256" key="4">
    <source>
        <dbReference type="ARBA" id="ARBA00022737"/>
    </source>
</evidence>
<keyword evidence="5" id="KW-0378">Hydrolase</keyword>
<dbReference type="PANTHER" id="PTHR47053:SF1">
    <property type="entry name" value="MUREIN DD-ENDOPEPTIDASE MEPH-RELATED"/>
    <property type="match status" value="1"/>
</dbReference>
<dbReference type="SMART" id="SM00257">
    <property type="entry name" value="LysM"/>
    <property type="match status" value="3"/>
</dbReference>
<keyword evidence="3 8" id="KW-0732">Signal</keyword>
<dbReference type="PROSITE" id="PS51935">
    <property type="entry name" value="NLPC_P60"/>
    <property type="match status" value="1"/>
</dbReference>
<reference evidence="11 12" key="1">
    <citation type="submission" date="2023-07" db="EMBL/GenBank/DDBJ databases">
        <title>Genomic Encyclopedia of Type Strains, Phase IV (KMG-IV): sequencing the most valuable type-strain genomes for metagenomic binning, comparative biology and taxonomic classification.</title>
        <authorList>
            <person name="Goeker M."/>
        </authorList>
    </citation>
    <scope>NUCLEOTIDE SEQUENCE [LARGE SCALE GENOMIC DNA]</scope>
    <source>
        <strain evidence="11 12">DSM 27594</strain>
    </source>
</reference>
<gene>
    <name evidence="11" type="ORF">J2S10_003974</name>
</gene>
<evidence type="ECO:0000313" key="11">
    <source>
        <dbReference type="EMBL" id="MDQ0200772.1"/>
    </source>
</evidence>
<evidence type="ECO:0000256" key="6">
    <source>
        <dbReference type="ARBA" id="ARBA00022807"/>
    </source>
</evidence>
<evidence type="ECO:0000256" key="5">
    <source>
        <dbReference type="ARBA" id="ARBA00022801"/>
    </source>
</evidence>
<dbReference type="EMBL" id="JAUSTW010000007">
    <property type="protein sequence ID" value="MDQ0200772.1"/>
    <property type="molecule type" value="Genomic_DNA"/>
</dbReference>
<dbReference type="PROSITE" id="PS51782">
    <property type="entry name" value="LYSM"/>
    <property type="match status" value="2"/>
</dbReference>
<proteinExistence type="inferred from homology"/>
<dbReference type="Pfam" id="PF00877">
    <property type="entry name" value="NLPC_P60"/>
    <property type="match status" value="1"/>
</dbReference>
<feature type="compositionally biased region" description="Polar residues" evidence="7">
    <location>
        <begin position="327"/>
        <end position="337"/>
    </location>
</feature>
<keyword evidence="12" id="KW-1185">Reference proteome</keyword>
<dbReference type="RefSeq" id="WP_307411157.1">
    <property type="nucleotide sequence ID" value="NZ_JAUSTW010000007.1"/>
</dbReference>
<keyword evidence="6" id="KW-0788">Thiol protease</keyword>
<dbReference type="Proteomes" id="UP001224122">
    <property type="component" value="Unassembled WGS sequence"/>
</dbReference>
<evidence type="ECO:0000256" key="7">
    <source>
        <dbReference type="SAM" id="MobiDB-lite"/>
    </source>
</evidence>
<dbReference type="PANTHER" id="PTHR47053">
    <property type="entry name" value="MUREIN DD-ENDOPEPTIDASE MEPH-RELATED"/>
    <property type="match status" value="1"/>
</dbReference>
<protein>
    <submittedName>
        <fullName evidence="11">LysM repeat protein</fullName>
    </submittedName>
</protein>
<dbReference type="Gene3D" id="3.90.1720.10">
    <property type="entry name" value="endopeptidase domain like (from Nostoc punctiforme)"/>
    <property type="match status" value="1"/>
</dbReference>
<evidence type="ECO:0000259" key="9">
    <source>
        <dbReference type="PROSITE" id="PS51782"/>
    </source>
</evidence>
<dbReference type="InterPro" id="IPR036779">
    <property type="entry name" value="LysM_dom_sf"/>
</dbReference>
<dbReference type="Pfam" id="PF01476">
    <property type="entry name" value="LysM"/>
    <property type="match status" value="3"/>
</dbReference>
<evidence type="ECO:0000256" key="2">
    <source>
        <dbReference type="ARBA" id="ARBA00022670"/>
    </source>
</evidence>
<evidence type="ECO:0000256" key="8">
    <source>
        <dbReference type="SAM" id="SignalP"/>
    </source>
</evidence>
<feature type="compositionally biased region" description="Polar residues" evidence="7">
    <location>
        <begin position="255"/>
        <end position="320"/>
    </location>
</feature>
<feature type="region of interest" description="Disordered" evidence="7">
    <location>
        <begin position="216"/>
        <end position="337"/>
    </location>
</feature>
<keyword evidence="2" id="KW-0645">Protease</keyword>
<dbReference type="SUPFAM" id="SSF54001">
    <property type="entry name" value="Cysteine proteinases"/>
    <property type="match status" value="1"/>
</dbReference>
<evidence type="ECO:0000259" key="10">
    <source>
        <dbReference type="PROSITE" id="PS51935"/>
    </source>
</evidence>
<feature type="domain" description="LysM" evidence="9">
    <location>
        <begin position="125"/>
        <end position="168"/>
    </location>
</feature>
<feature type="signal peptide" evidence="8">
    <location>
        <begin position="1"/>
        <end position="23"/>
    </location>
</feature>
<dbReference type="InterPro" id="IPR038765">
    <property type="entry name" value="Papain-like_cys_pep_sf"/>
</dbReference>